<dbReference type="Gene3D" id="1.10.150.20">
    <property type="entry name" value="5' to 3' exonuclease, C-terminal subdomain"/>
    <property type="match status" value="1"/>
</dbReference>
<feature type="domain" description="Helix-hairpin-helix DNA-binding motif class 1" evidence="2">
    <location>
        <begin position="98"/>
        <end position="117"/>
    </location>
</feature>
<keyword evidence="4" id="KW-1185">Reference proteome</keyword>
<organism evidence="3 4">
    <name type="scientific">Halovulum dunhuangense</name>
    <dbReference type="NCBI Taxonomy" id="1505036"/>
    <lineage>
        <taxon>Bacteria</taxon>
        <taxon>Pseudomonadati</taxon>
        <taxon>Pseudomonadota</taxon>
        <taxon>Alphaproteobacteria</taxon>
        <taxon>Rhodobacterales</taxon>
        <taxon>Paracoccaceae</taxon>
        <taxon>Halovulum</taxon>
    </lineage>
</organism>
<dbReference type="GO" id="GO:0003677">
    <property type="term" value="F:DNA binding"/>
    <property type="evidence" value="ECO:0007669"/>
    <property type="project" value="InterPro"/>
</dbReference>
<name>A0A849L4P0_9RHOB</name>
<dbReference type="EMBL" id="JABFBC010000002">
    <property type="protein sequence ID" value="NNU81309.1"/>
    <property type="molecule type" value="Genomic_DNA"/>
</dbReference>
<gene>
    <name evidence="3" type="ORF">HMH01_12760</name>
</gene>
<accession>A0A849L4P0</accession>
<dbReference type="Pfam" id="PF14520">
    <property type="entry name" value="HHH_5"/>
    <property type="match status" value="1"/>
</dbReference>
<proteinExistence type="predicted"/>
<evidence type="ECO:0000313" key="4">
    <source>
        <dbReference type="Proteomes" id="UP000572377"/>
    </source>
</evidence>
<comment type="caution">
    <text evidence="3">The sequence shown here is derived from an EMBL/GenBank/DDBJ whole genome shotgun (WGS) entry which is preliminary data.</text>
</comment>
<dbReference type="AlphaFoldDB" id="A0A849L4P0"/>
<feature type="region of interest" description="Disordered" evidence="1">
    <location>
        <begin position="75"/>
        <end position="96"/>
    </location>
</feature>
<sequence>MFVMAQFDLNQWMPRRDEGLLEYWVSLSPMAPMFGVEWRFGGMQIQPPAKRRPERKSPIKADAAEAEVVMDTPQPAPAAAAAVDPTPQPAATGAAQPDDLSAIKGIGPKMAEKLVAHGITRFAQIAAWTEADVARMDALLGGIPGAISRADWVGQARALAA</sequence>
<dbReference type="GO" id="GO:0006281">
    <property type="term" value="P:DNA repair"/>
    <property type="evidence" value="ECO:0007669"/>
    <property type="project" value="InterPro"/>
</dbReference>
<protein>
    <recommendedName>
        <fullName evidence="2">Helix-hairpin-helix DNA-binding motif class 1 domain-containing protein</fullName>
    </recommendedName>
</protein>
<reference evidence="3 4" key="1">
    <citation type="submission" date="2020-05" db="EMBL/GenBank/DDBJ databases">
        <title>Gimesia benthica sp. nov., a novel planctomycete isolated from a deep-sea water sample of the Northwest Indian Ocean.</title>
        <authorList>
            <person name="Wang J."/>
            <person name="Ruan C."/>
            <person name="Song L."/>
            <person name="Zhu Y."/>
            <person name="Li A."/>
            <person name="Zheng X."/>
            <person name="Wang L."/>
            <person name="Lu Z."/>
            <person name="Huang Y."/>
            <person name="Du W."/>
            <person name="Zhou Y."/>
            <person name="Huang L."/>
            <person name="Dai X."/>
        </authorList>
    </citation>
    <scope>NUCLEOTIDE SEQUENCE [LARGE SCALE GENOMIC DNA]</scope>
    <source>
        <strain evidence="3 4">YYQ-30</strain>
    </source>
</reference>
<evidence type="ECO:0000313" key="3">
    <source>
        <dbReference type="EMBL" id="NNU81309.1"/>
    </source>
</evidence>
<dbReference type="InterPro" id="IPR003583">
    <property type="entry name" value="Hlx-hairpin-Hlx_DNA-bd_motif"/>
</dbReference>
<evidence type="ECO:0000256" key="1">
    <source>
        <dbReference type="SAM" id="MobiDB-lite"/>
    </source>
</evidence>
<dbReference type="SMART" id="SM00278">
    <property type="entry name" value="HhH1"/>
    <property type="match status" value="1"/>
</dbReference>
<evidence type="ECO:0000259" key="2">
    <source>
        <dbReference type="SMART" id="SM00278"/>
    </source>
</evidence>
<dbReference type="Proteomes" id="UP000572377">
    <property type="component" value="Unassembled WGS sequence"/>
</dbReference>